<protein>
    <recommendedName>
        <fullName evidence="4">Enamine deaminase RidA</fullName>
    </recommendedName>
</protein>
<sequence>MTGVEQVFGQTRQRLMPAGSWDWHVPTPFSQGWKVGSLVFVGGQLSADEHGNVVGADDIEVQTRNVFEAITRVLEEGGATWRDVVKLNTYYVCNETGDAVQEFWEKMTRIRLEYLPMPGPVGTAVRVAGLMYDGFLIEAEAIAVVGSGEAVQLS</sequence>
<dbReference type="PANTHER" id="PTHR11803:SF58">
    <property type="entry name" value="PROTEIN HMF1-RELATED"/>
    <property type="match status" value="1"/>
</dbReference>
<gene>
    <name evidence="2" type="ORF">BST13_03025</name>
</gene>
<comment type="caution">
    <text evidence="2">The sequence shown here is derived from an EMBL/GenBank/DDBJ whole genome shotgun (WGS) entry which is preliminary data.</text>
</comment>
<evidence type="ECO:0000313" key="2">
    <source>
        <dbReference type="EMBL" id="ORA39252.1"/>
    </source>
</evidence>
<dbReference type="EMBL" id="MVHF01000002">
    <property type="protein sequence ID" value="ORA39252.1"/>
    <property type="molecule type" value="Genomic_DNA"/>
</dbReference>
<dbReference type="Gene3D" id="3.30.1330.40">
    <property type="entry name" value="RutC-like"/>
    <property type="match status" value="1"/>
</dbReference>
<dbReference type="InterPro" id="IPR006175">
    <property type="entry name" value="YjgF/YER057c/UK114"/>
</dbReference>
<dbReference type="RefSeq" id="WP_083160469.1">
    <property type="nucleotide sequence ID" value="NZ_MVHF01000002.1"/>
</dbReference>
<dbReference type="STRING" id="1927124.BST13_03025"/>
<proteinExistence type="inferred from homology"/>
<dbReference type="OrthoDB" id="9815126at2"/>
<dbReference type="GO" id="GO:0005829">
    <property type="term" value="C:cytosol"/>
    <property type="evidence" value="ECO:0007669"/>
    <property type="project" value="TreeGrafter"/>
</dbReference>
<comment type="similarity">
    <text evidence="1">Belongs to the RutC family.</text>
</comment>
<dbReference type="SUPFAM" id="SSF55298">
    <property type="entry name" value="YjgF-like"/>
    <property type="match status" value="1"/>
</dbReference>
<evidence type="ECO:0008006" key="4">
    <source>
        <dbReference type="Google" id="ProtNLM"/>
    </source>
</evidence>
<evidence type="ECO:0000256" key="1">
    <source>
        <dbReference type="ARBA" id="ARBA00010552"/>
    </source>
</evidence>
<keyword evidence="3" id="KW-1185">Reference proteome</keyword>
<dbReference type="GO" id="GO:0019239">
    <property type="term" value="F:deaminase activity"/>
    <property type="evidence" value="ECO:0007669"/>
    <property type="project" value="TreeGrafter"/>
</dbReference>
<dbReference type="Pfam" id="PF01042">
    <property type="entry name" value="Ribonuc_L-PSP"/>
    <property type="match status" value="1"/>
</dbReference>
<dbReference type="PANTHER" id="PTHR11803">
    <property type="entry name" value="2-IMINOBUTANOATE/2-IMINOPROPANOATE DEAMINASE RIDA"/>
    <property type="match status" value="1"/>
</dbReference>
<dbReference type="Proteomes" id="UP000192448">
    <property type="component" value="Unassembled WGS sequence"/>
</dbReference>
<name>A0A1X0BA87_9MYCO</name>
<evidence type="ECO:0000313" key="3">
    <source>
        <dbReference type="Proteomes" id="UP000192448"/>
    </source>
</evidence>
<accession>A0A1X0BA87</accession>
<reference evidence="2 3" key="1">
    <citation type="submission" date="2017-02" db="EMBL/GenBank/DDBJ databases">
        <title>The new phylogeny of genus Mycobacterium.</title>
        <authorList>
            <person name="Tortoli E."/>
            <person name="Trovato A."/>
            <person name="Cirillo D.M."/>
        </authorList>
    </citation>
    <scope>NUCLEOTIDE SEQUENCE [LARGE SCALE GENOMIC DNA]</scope>
    <source>
        <strain evidence="2 3">RW6</strain>
    </source>
</reference>
<dbReference type="AlphaFoldDB" id="A0A1X0BA87"/>
<dbReference type="InterPro" id="IPR035959">
    <property type="entry name" value="RutC-like_sf"/>
</dbReference>
<organism evidence="2 3">
    <name type="scientific">Mycobacterium aquaticum</name>
    <dbReference type="NCBI Taxonomy" id="1927124"/>
    <lineage>
        <taxon>Bacteria</taxon>
        <taxon>Bacillati</taxon>
        <taxon>Actinomycetota</taxon>
        <taxon>Actinomycetes</taxon>
        <taxon>Mycobacteriales</taxon>
        <taxon>Mycobacteriaceae</taxon>
        <taxon>Mycobacterium</taxon>
    </lineage>
</organism>